<evidence type="ECO:0000256" key="1">
    <source>
        <dbReference type="SAM" id="MobiDB-lite"/>
    </source>
</evidence>
<feature type="compositionally biased region" description="Low complexity" evidence="1">
    <location>
        <begin position="1"/>
        <end position="14"/>
    </location>
</feature>
<dbReference type="Pfam" id="PF14223">
    <property type="entry name" value="Retrotran_gag_2"/>
    <property type="match status" value="1"/>
</dbReference>
<feature type="compositionally biased region" description="Polar residues" evidence="1">
    <location>
        <begin position="15"/>
        <end position="24"/>
    </location>
</feature>
<protein>
    <recommendedName>
        <fullName evidence="3">Retrovirus-related Pol polyprotein from transposon TNT 1-94</fullName>
    </recommendedName>
</protein>
<feature type="region of interest" description="Disordered" evidence="1">
    <location>
        <begin position="1"/>
        <end position="24"/>
    </location>
</feature>
<dbReference type="PANTHER" id="PTHR47481">
    <property type="match status" value="1"/>
</dbReference>
<dbReference type="AlphaFoldDB" id="A0A1S4BM67"/>
<dbReference type="STRING" id="4097.A0A1S4BM67"/>
<feature type="region of interest" description="Disordered" evidence="1">
    <location>
        <begin position="252"/>
        <end position="274"/>
    </location>
</feature>
<sequence>MAGSSPSNSPSESPATKSNQHNPSVLQAHSHTTYLDIPNARTQVINFNPALQLPIKLTRSNNFATWKAQFFKQMCGFDLVSYLDGSAVCPPKIINQGDIHVINPEYKVWFQQDSLICNALMASVDPTIVPFVATVSTAKEAWDHLHTTYVNKSQTRIYSLRDLLAKVSKDNKSVVEYLREIRSLADELAVAGSPVAHEELVIKILNGLGPEYSQFSASIRTRDTLISYEELFEKLLDYEIFLLHEEQKKKQTNSITAQVAQRNISSNNTKSNRH</sequence>
<dbReference type="PaxDb" id="4097-A0A1S4BM67"/>
<dbReference type="RefSeq" id="XP_016489983.1">
    <property type="nucleotide sequence ID" value="XM_016634497.1"/>
</dbReference>
<dbReference type="PANTHER" id="PTHR47481:SF21">
    <property type="entry name" value="BASIC-LEUCINE ZIPPER TRANSCRIPTION FACTOR Q-RELATED"/>
    <property type="match status" value="1"/>
</dbReference>
<evidence type="ECO:0008006" key="3">
    <source>
        <dbReference type="Google" id="ProtNLM"/>
    </source>
</evidence>
<accession>A0A1S4BM67</accession>
<name>A0A1S4BM67_TOBAC</name>
<gene>
    <name evidence="2" type="primary">LOC107809809</name>
</gene>
<dbReference type="OrthoDB" id="1912561at2759"/>
<evidence type="ECO:0000313" key="2">
    <source>
        <dbReference type="RefSeq" id="XP_016489983.1"/>
    </source>
</evidence>
<dbReference type="OMA" id="RVEYTYL"/>
<reference evidence="2" key="1">
    <citation type="submission" date="2025-08" db="UniProtKB">
        <authorList>
            <consortium name="RefSeq"/>
        </authorList>
    </citation>
    <scope>IDENTIFICATION</scope>
</reference>
<organism evidence="2">
    <name type="scientific">Nicotiana tabacum</name>
    <name type="common">Common tobacco</name>
    <dbReference type="NCBI Taxonomy" id="4097"/>
    <lineage>
        <taxon>Eukaryota</taxon>
        <taxon>Viridiplantae</taxon>
        <taxon>Streptophyta</taxon>
        <taxon>Embryophyta</taxon>
        <taxon>Tracheophyta</taxon>
        <taxon>Spermatophyta</taxon>
        <taxon>Magnoliopsida</taxon>
        <taxon>eudicotyledons</taxon>
        <taxon>Gunneridae</taxon>
        <taxon>Pentapetalae</taxon>
        <taxon>asterids</taxon>
        <taxon>lamiids</taxon>
        <taxon>Solanales</taxon>
        <taxon>Solanaceae</taxon>
        <taxon>Nicotianoideae</taxon>
        <taxon>Nicotianeae</taxon>
        <taxon>Nicotiana</taxon>
    </lineage>
</organism>
<dbReference type="KEGG" id="nta:107809809"/>
<proteinExistence type="predicted"/>